<dbReference type="RefSeq" id="WP_069835215.1">
    <property type="nucleotide sequence ID" value="NZ_MDGQ01000005.1"/>
</dbReference>
<keyword evidence="1" id="KW-0732">Signal</keyword>
<dbReference type="Pfam" id="PF02635">
    <property type="entry name" value="DsrE"/>
    <property type="match status" value="1"/>
</dbReference>
<dbReference type="PANTHER" id="PTHR37691">
    <property type="entry name" value="BLR3518 PROTEIN"/>
    <property type="match status" value="1"/>
</dbReference>
<dbReference type="Proteomes" id="UP000095552">
    <property type="component" value="Unassembled WGS sequence"/>
</dbReference>
<dbReference type="OrthoDB" id="7206705at2"/>
<dbReference type="AlphaFoldDB" id="A0A1E5SKY6"/>
<feature type="signal peptide" evidence="1">
    <location>
        <begin position="1"/>
        <end position="22"/>
    </location>
</feature>
<organism evidence="2 3">
    <name type="scientific">Roseivirga misakiensis</name>
    <dbReference type="NCBI Taxonomy" id="1563681"/>
    <lineage>
        <taxon>Bacteria</taxon>
        <taxon>Pseudomonadati</taxon>
        <taxon>Bacteroidota</taxon>
        <taxon>Cytophagia</taxon>
        <taxon>Cytophagales</taxon>
        <taxon>Roseivirgaceae</taxon>
        <taxon>Roseivirga</taxon>
    </lineage>
</organism>
<dbReference type="InterPro" id="IPR003787">
    <property type="entry name" value="Sulphur_relay_DsrE/F-like"/>
</dbReference>
<feature type="chain" id="PRO_5009185179" evidence="1">
    <location>
        <begin position="23"/>
        <end position="180"/>
    </location>
</feature>
<sequence>MNLLKSSLLLLFGILAINVSIAQEQINPIIKNYGGIFDAPHATEKPDPNMEYKVIVDIVTADSKVSEPFYSIVNVARLMNLHAMGGVKKENMKVVMAIHGGAVWSVLNNEKYNEKYGIDNPHIPLFNELQAAGVKIVVCSQSMLGRQIDHTKLAPGLETATSMLTTMTTYQLKGYAALKF</sequence>
<dbReference type="InterPro" id="IPR027396">
    <property type="entry name" value="DsrEFH-like"/>
</dbReference>
<name>A0A1E5SKY6_9BACT</name>
<comment type="caution">
    <text evidence="2">The sequence shown here is derived from an EMBL/GenBank/DDBJ whole genome shotgun (WGS) entry which is preliminary data.</text>
</comment>
<gene>
    <name evidence="2" type="ORF">BFP71_09300</name>
</gene>
<proteinExistence type="predicted"/>
<reference evidence="2 3" key="1">
    <citation type="submission" date="2016-08" db="EMBL/GenBank/DDBJ databases">
        <title>Draft genome of Fabibacter sp. strain SK-8.</title>
        <authorList>
            <person name="Wong S.-K."/>
            <person name="Hamasaki K."/>
            <person name="Yoshizawa S."/>
        </authorList>
    </citation>
    <scope>NUCLEOTIDE SEQUENCE [LARGE SCALE GENOMIC DNA]</scope>
    <source>
        <strain evidence="2 3">SK-8</strain>
    </source>
</reference>
<dbReference type="Gene3D" id="3.40.1260.10">
    <property type="entry name" value="DsrEFH-like"/>
    <property type="match status" value="1"/>
</dbReference>
<dbReference type="PANTHER" id="PTHR37691:SF1">
    <property type="entry name" value="BLR3518 PROTEIN"/>
    <property type="match status" value="1"/>
</dbReference>
<evidence type="ECO:0000256" key="1">
    <source>
        <dbReference type="SAM" id="SignalP"/>
    </source>
</evidence>
<evidence type="ECO:0000313" key="3">
    <source>
        <dbReference type="Proteomes" id="UP000095552"/>
    </source>
</evidence>
<protein>
    <submittedName>
        <fullName evidence="2">Uncharacterized protein</fullName>
    </submittedName>
</protein>
<evidence type="ECO:0000313" key="2">
    <source>
        <dbReference type="EMBL" id="OEJ99753.1"/>
    </source>
</evidence>
<dbReference type="STRING" id="1563681.BFP71_09300"/>
<dbReference type="EMBL" id="MDGQ01000005">
    <property type="protein sequence ID" value="OEJ99753.1"/>
    <property type="molecule type" value="Genomic_DNA"/>
</dbReference>
<dbReference type="SUPFAM" id="SSF75169">
    <property type="entry name" value="DsrEFH-like"/>
    <property type="match status" value="1"/>
</dbReference>
<keyword evidence="3" id="KW-1185">Reference proteome</keyword>
<accession>A0A1E5SKY6</accession>